<sequence>MTSHDRRALLVRLSNKVKTRLQTDRKSPSAGALPRHRLTRSMAPLVGGTSSTPIPTREEAPPLVLGSRSPEISFSGIHSAHSRGSNWHALKATFPIFSFPAGGSAERTKKKEGFVLVAPLSLSFASLESIVLYFFPGWSSFKQLPLPSLLPPSFPSVAVFTPSPRYITSSSPVAIGVDQIILFPPLT</sequence>
<dbReference type="VEuPathDB" id="FungiDB:BO70DRAFT_57473"/>
<dbReference type="AlphaFoldDB" id="A0A317VZR4"/>
<keyword evidence="2" id="KW-0812">Transmembrane</keyword>
<dbReference type="EMBL" id="MSFL01000016">
    <property type="protein sequence ID" value="PWY79255.1"/>
    <property type="molecule type" value="Genomic_DNA"/>
</dbReference>
<dbReference type="RefSeq" id="XP_025398475.1">
    <property type="nucleotide sequence ID" value="XM_025548551.1"/>
</dbReference>
<evidence type="ECO:0000256" key="2">
    <source>
        <dbReference type="SAM" id="Phobius"/>
    </source>
</evidence>
<dbReference type="GeneID" id="37070788"/>
<evidence type="ECO:0000313" key="4">
    <source>
        <dbReference type="Proteomes" id="UP000247233"/>
    </source>
</evidence>
<organism evidence="3 4">
    <name type="scientific">Aspergillus heteromorphus CBS 117.55</name>
    <dbReference type="NCBI Taxonomy" id="1448321"/>
    <lineage>
        <taxon>Eukaryota</taxon>
        <taxon>Fungi</taxon>
        <taxon>Dikarya</taxon>
        <taxon>Ascomycota</taxon>
        <taxon>Pezizomycotina</taxon>
        <taxon>Eurotiomycetes</taxon>
        <taxon>Eurotiomycetidae</taxon>
        <taxon>Eurotiales</taxon>
        <taxon>Aspergillaceae</taxon>
        <taxon>Aspergillus</taxon>
        <taxon>Aspergillus subgen. Circumdati</taxon>
    </lineage>
</organism>
<protein>
    <submittedName>
        <fullName evidence="3">Uncharacterized protein</fullName>
    </submittedName>
</protein>
<keyword evidence="2" id="KW-0472">Membrane</keyword>
<dbReference type="Proteomes" id="UP000247233">
    <property type="component" value="Unassembled WGS sequence"/>
</dbReference>
<feature type="transmembrane region" description="Helical" evidence="2">
    <location>
        <begin position="114"/>
        <end position="135"/>
    </location>
</feature>
<reference evidence="3 4" key="1">
    <citation type="submission" date="2016-12" db="EMBL/GenBank/DDBJ databases">
        <title>The genomes of Aspergillus section Nigri reveals drivers in fungal speciation.</title>
        <authorList>
            <consortium name="DOE Joint Genome Institute"/>
            <person name="Vesth T.C."/>
            <person name="Nybo J."/>
            <person name="Theobald S."/>
            <person name="Brandl J."/>
            <person name="Frisvad J.C."/>
            <person name="Nielsen K.F."/>
            <person name="Lyhne E.K."/>
            <person name="Kogle M.E."/>
            <person name="Kuo A."/>
            <person name="Riley R."/>
            <person name="Clum A."/>
            <person name="Nolan M."/>
            <person name="Lipzen A."/>
            <person name="Salamov A."/>
            <person name="Henrissat B."/>
            <person name="Wiebenga A."/>
            <person name="De Vries R.P."/>
            <person name="Grigoriev I.V."/>
            <person name="Mortensen U.H."/>
            <person name="Andersen M.R."/>
            <person name="Baker S.E."/>
        </authorList>
    </citation>
    <scope>NUCLEOTIDE SEQUENCE [LARGE SCALE GENOMIC DNA]</scope>
    <source>
        <strain evidence="3 4">CBS 117.55</strain>
    </source>
</reference>
<comment type="caution">
    <text evidence="3">The sequence shown here is derived from an EMBL/GenBank/DDBJ whole genome shotgun (WGS) entry which is preliminary data.</text>
</comment>
<proteinExistence type="predicted"/>
<feature type="region of interest" description="Disordered" evidence="1">
    <location>
        <begin position="19"/>
        <end position="64"/>
    </location>
</feature>
<keyword evidence="2" id="KW-1133">Transmembrane helix</keyword>
<evidence type="ECO:0000313" key="3">
    <source>
        <dbReference type="EMBL" id="PWY79255.1"/>
    </source>
</evidence>
<accession>A0A317VZR4</accession>
<evidence type="ECO:0000256" key="1">
    <source>
        <dbReference type="SAM" id="MobiDB-lite"/>
    </source>
</evidence>
<gene>
    <name evidence="3" type="ORF">BO70DRAFT_57473</name>
</gene>
<name>A0A317VZR4_9EURO</name>
<keyword evidence="4" id="KW-1185">Reference proteome</keyword>